<feature type="region of interest" description="Disordered" evidence="1">
    <location>
        <begin position="347"/>
        <end position="368"/>
    </location>
</feature>
<sequence length="368" mass="40009">MWIDLFVHRTTAEHESRWVSVINPATEYAFSDPLLVSTLVALFLTGIELSLSTLFKQQLNHILANPLSSQLSATDHAYMIERASFFGNYISKSVEFLGQLAQFFDLHNASGAFLPRPGKESQPDLNMTDPYFSFLKVVSCSGADSNPTPWPSRVLLWPNTEAVIRKHSDTGSLVPWAKGMPIQLGSTLISVEHLIPLPNVVSMLENNNTSLQNSPSSSGRTGTSVIRRAGLQKEASDISEVETWLSQVEPNSPPVRNGSGLVSTNRRSRNCRSGASSTDSSLDAECESDPVDLAQLRSVGTNSNSDDSDKDSAYPVEALISHRPPISDRSKVRSYKIAIGLIWNEGKDDGAKAQGSGGGSIEGDFLRT</sequence>
<feature type="region of interest" description="Disordered" evidence="1">
    <location>
        <begin position="247"/>
        <end position="287"/>
    </location>
</feature>
<evidence type="ECO:0000313" key="3">
    <source>
        <dbReference type="Proteomes" id="UP001320420"/>
    </source>
</evidence>
<dbReference type="Proteomes" id="UP001320420">
    <property type="component" value="Unassembled WGS sequence"/>
</dbReference>
<dbReference type="EMBL" id="JAKJXP020000003">
    <property type="protein sequence ID" value="KAK7757165.1"/>
    <property type="molecule type" value="Genomic_DNA"/>
</dbReference>
<comment type="caution">
    <text evidence="2">The sequence shown here is derived from an EMBL/GenBank/DDBJ whole genome shotgun (WGS) entry which is preliminary data.</text>
</comment>
<gene>
    <name evidence="2" type="ORF">SLS62_000714</name>
</gene>
<keyword evidence="3" id="KW-1185">Reference proteome</keyword>
<dbReference type="AlphaFoldDB" id="A0AAN9V311"/>
<evidence type="ECO:0000313" key="2">
    <source>
        <dbReference type="EMBL" id="KAK7757165.1"/>
    </source>
</evidence>
<accession>A0AAN9V311</accession>
<organism evidence="2 3">
    <name type="scientific">Diatrype stigma</name>
    <dbReference type="NCBI Taxonomy" id="117547"/>
    <lineage>
        <taxon>Eukaryota</taxon>
        <taxon>Fungi</taxon>
        <taxon>Dikarya</taxon>
        <taxon>Ascomycota</taxon>
        <taxon>Pezizomycotina</taxon>
        <taxon>Sordariomycetes</taxon>
        <taxon>Xylariomycetidae</taxon>
        <taxon>Xylariales</taxon>
        <taxon>Diatrypaceae</taxon>
        <taxon>Diatrype</taxon>
    </lineage>
</organism>
<proteinExistence type="predicted"/>
<evidence type="ECO:0000256" key="1">
    <source>
        <dbReference type="SAM" id="MobiDB-lite"/>
    </source>
</evidence>
<protein>
    <submittedName>
        <fullName evidence="2">Uncharacterized protein</fullName>
    </submittedName>
</protein>
<feature type="compositionally biased region" description="Polar residues" evidence="1">
    <location>
        <begin position="260"/>
        <end position="281"/>
    </location>
</feature>
<reference evidence="2 3" key="1">
    <citation type="submission" date="2024-02" db="EMBL/GenBank/DDBJ databases">
        <title>De novo assembly and annotation of 12 fungi associated with fruit tree decline syndrome in Ontario, Canada.</title>
        <authorList>
            <person name="Sulman M."/>
            <person name="Ellouze W."/>
            <person name="Ilyukhin E."/>
        </authorList>
    </citation>
    <scope>NUCLEOTIDE SEQUENCE [LARGE SCALE GENOMIC DNA]</scope>
    <source>
        <strain evidence="2 3">M11/M66-122</strain>
    </source>
</reference>
<name>A0AAN9V311_9PEZI</name>